<organism evidence="2 3">
    <name type="scientific">Heligmosomoides polygyrus</name>
    <name type="common">Parasitic roundworm</name>
    <dbReference type="NCBI Taxonomy" id="6339"/>
    <lineage>
        <taxon>Eukaryota</taxon>
        <taxon>Metazoa</taxon>
        <taxon>Ecdysozoa</taxon>
        <taxon>Nematoda</taxon>
        <taxon>Chromadorea</taxon>
        <taxon>Rhabditida</taxon>
        <taxon>Rhabditina</taxon>
        <taxon>Rhabditomorpha</taxon>
        <taxon>Strongyloidea</taxon>
        <taxon>Heligmosomidae</taxon>
        <taxon>Heligmosomoides</taxon>
    </lineage>
</organism>
<protein>
    <submittedName>
        <fullName evidence="3">Thiolase_N domain-containing protein</fullName>
    </submittedName>
</protein>
<gene>
    <name evidence="1" type="ORF">HPBE_LOCUS2579</name>
</gene>
<sequence>MVQFTSVRISVLVCHCKLSDPPSSISVVTTANPIDLQAPVLGQVTIASAARAALDRREAAGVTDVDWLQASSTSSLRVGT</sequence>
<accession>A0A183F8T6</accession>
<dbReference type="Proteomes" id="UP000050761">
    <property type="component" value="Unassembled WGS sequence"/>
</dbReference>
<name>A0A183F8T6_HELPZ</name>
<proteinExistence type="predicted"/>
<evidence type="ECO:0000313" key="2">
    <source>
        <dbReference type="Proteomes" id="UP000050761"/>
    </source>
</evidence>
<dbReference type="EMBL" id="UZAH01004174">
    <property type="protein sequence ID" value="VDO26398.1"/>
    <property type="molecule type" value="Genomic_DNA"/>
</dbReference>
<dbReference type="AlphaFoldDB" id="A0A183F8T6"/>
<reference evidence="3" key="2">
    <citation type="submission" date="2019-09" db="UniProtKB">
        <authorList>
            <consortium name="WormBaseParasite"/>
        </authorList>
    </citation>
    <scope>IDENTIFICATION</scope>
</reference>
<accession>A0A3P7X8Y9</accession>
<reference evidence="1 2" key="1">
    <citation type="submission" date="2018-11" db="EMBL/GenBank/DDBJ databases">
        <authorList>
            <consortium name="Pathogen Informatics"/>
        </authorList>
    </citation>
    <scope>NUCLEOTIDE SEQUENCE [LARGE SCALE GENOMIC DNA]</scope>
</reference>
<evidence type="ECO:0000313" key="1">
    <source>
        <dbReference type="EMBL" id="VDO26398.1"/>
    </source>
</evidence>
<evidence type="ECO:0000313" key="3">
    <source>
        <dbReference type="WBParaSite" id="HPBE_0000257801-mRNA-1"/>
    </source>
</evidence>
<dbReference type="WBParaSite" id="HPBE_0000257801-mRNA-1">
    <property type="protein sequence ID" value="HPBE_0000257801-mRNA-1"/>
    <property type="gene ID" value="HPBE_0000257801"/>
</dbReference>
<keyword evidence="2" id="KW-1185">Reference proteome</keyword>